<dbReference type="GO" id="GO:0016747">
    <property type="term" value="F:acyltransferase activity, transferring groups other than amino-acyl groups"/>
    <property type="evidence" value="ECO:0007669"/>
    <property type="project" value="InterPro"/>
</dbReference>
<dbReference type="InterPro" id="IPR016181">
    <property type="entry name" value="Acyl_CoA_acyltransferase"/>
</dbReference>
<organism evidence="4 5">
    <name type="scientific">Candidatus Thermofonsia Clade 1 bacterium</name>
    <dbReference type="NCBI Taxonomy" id="2364210"/>
    <lineage>
        <taxon>Bacteria</taxon>
        <taxon>Bacillati</taxon>
        <taxon>Chloroflexota</taxon>
        <taxon>Candidatus Thermofontia</taxon>
        <taxon>Candidatus Thermofonsia Clade 1</taxon>
    </lineage>
</organism>
<name>A0A2M8PEW8_9CHLR</name>
<protein>
    <submittedName>
        <fullName evidence="4">GNAT family N-acetyltransferase</fullName>
    </submittedName>
</protein>
<dbReference type="PANTHER" id="PTHR43877:SF1">
    <property type="entry name" value="ACETYLTRANSFERASE"/>
    <property type="match status" value="1"/>
</dbReference>
<proteinExistence type="predicted"/>
<dbReference type="Proteomes" id="UP000229681">
    <property type="component" value="Unassembled WGS sequence"/>
</dbReference>
<dbReference type="PANTHER" id="PTHR43877">
    <property type="entry name" value="AMINOALKYLPHOSPHONATE N-ACETYLTRANSFERASE-RELATED-RELATED"/>
    <property type="match status" value="1"/>
</dbReference>
<dbReference type="SUPFAM" id="SSF55729">
    <property type="entry name" value="Acyl-CoA N-acyltransferases (Nat)"/>
    <property type="match status" value="1"/>
</dbReference>
<comment type="caution">
    <text evidence="4">The sequence shown here is derived from an EMBL/GenBank/DDBJ whole genome shotgun (WGS) entry which is preliminary data.</text>
</comment>
<evidence type="ECO:0000256" key="1">
    <source>
        <dbReference type="ARBA" id="ARBA00022679"/>
    </source>
</evidence>
<dbReference type="Pfam" id="PF00583">
    <property type="entry name" value="Acetyltransf_1"/>
    <property type="match status" value="1"/>
</dbReference>
<evidence type="ECO:0000313" key="4">
    <source>
        <dbReference type="EMBL" id="PJF36095.1"/>
    </source>
</evidence>
<gene>
    <name evidence="4" type="ORF">CUN49_07170</name>
</gene>
<accession>A0A2M8PEW8</accession>
<keyword evidence="2" id="KW-0012">Acyltransferase</keyword>
<dbReference type="Gene3D" id="3.40.630.30">
    <property type="match status" value="1"/>
</dbReference>
<feature type="domain" description="N-acetyltransferase" evidence="3">
    <location>
        <begin position="3"/>
        <end position="178"/>
    </location>
</feature>
<dbReference type="EMBL" id="PGTM01000080">
    <property type="protein sequence ID" value="PJF36095.1"/>
    <property type="molecule type" value="Genomic_DNA"/>
</dbReference>
<evidence type="ECO:0000256" key="2">
    <source>
        <dbReference type="ARBA" id="ARBA00023315"/>
    </source>
</evidence>
<evidence type="ECO:0000313" key="5">
    <source>
        <dbReference type="Proteomes" id="UP000229681"/>
    </source>
</evidence>
<dbReference type="AlphaFoldDB" id="A0A2M8PEW8"/>
<keyword evidence="1 4" id="KW-0808">Transferase</keyword>
<dbReference type="CDD" id="cd04301">
    <property type="entry name" value="NAT_SF"/>
    <property type="match status" value="1"/>
</dbReference>
<dbReference type="PROSITE" id="PS51186">
    <property type="entry name" value="GNAT"/>
    <property type="match status" value="1"/>
</dbReference>
<dbReference type="InterPro" id="IPR000182">
    <property type="entry name" value="GNAT_dom"/>
</dbReference>
<sequence length="181" mass="20391">MSALIRPAKLADARNIGMVQLDTWRSTYTPLVPAGFLDQFDYKEREQVWRARLSNAQAPQHVFVAEVDAQIVAFASGGLARTEDAPYTAEVYALYVREAYQRRGIGVRLVAALAERFAAEGHTHMLIWVLSENRRARAFYEAIGGTWLREKLINFGTNLLESAYGYVISDFLARYGAPKTE</sequence>
<reference evidence="4 5" key="1">
    <citation type="submission" date="2017-11" db="EMBL/GenBank/DDBJ databases">
        <title>Evolution of Phototrophy in the Chloroflexi Phylum Driven by Horizontal Gene Transfer.</title>
        <authorList>
            <person name="Ward L.M."/>
            <person name="Hemp J."/>
            <person name="Shih P.M."/>
            <person name="Mcglynn S.E."/>
            <person name="Fischer W."/>
        </authorList>
    </citation>
    <scope>NUCLEOTIDE SEQUENCE [LARGE SCALE GENOMIC DNA]</scope>
    <source>
        <strain evidence="4">JP3_13</strain>
    </source>
</reference>
<evidence type="ECO:0000259" key="3">
    <source>
        <dbReference type="PROSITE" id="PS51186"/>
    </source>
</evidence>
<dbReference type="InterPro" id="IPR050832">
    <property type="entry name" value="Bact_Acetyltransf"/>
</dbReference>